<dbReference type="AlphaFoldDB" id="X1CWX7"/>
<gene>
    <name evidence="2" type="ORF">S01H4_58187</name>
</gene>
<protein>
    <submittedName>
        <fullName evidence="2">Uncharacterized protein</fullName>
    </submittedName>
</protein>
<proteinExistence type="predicted"/>
<evidence type="ECO:0000313" key="2">
    <source>
        <dbReference type="EMBL" id="GAH12971.1"/>
    </source>
</evidence>
<dbReference type="EMBL" id="BART01033960">
    <property type="protein sequence ID" value="GAH12971.1"/>
    <property type="molecule type" value="Genomic_DNA"/>
</dbReference>
<name>X1CWX7_9ZZZZ</name>
<comment type="caution">
    <text evidence="2">The sequence shown here is derived from an EMBL/GenBank/DDBJ whole genome shotgun (WGS) entry which is preliminary data.</text>
</comment>
<accession>X1CWX7</accession>
<feature type="non-terminal residue" evidence="2">
    <location>
        <position position="209"/>
    </location>
</feature>
<reference evidence="2" key="1">
    <citation type="journal article" date="2014" name="Front. Microbiol.">
        <title>High frequency of phylogenetically diverse reductive dehalogenase-homologous genes in deep subseafloor sedimentary metagenomes.</title>
        <authorList>
            <person name="Kawai M."/>
            <person name="Futagami T."/>
            <person name="Toyoda A."/>
            <person name="Takaki Y."/>
            <person name="Nishi S."/>
            <person name="Hori S."/>
            <person name="Arai W."/>
            <person name="Tsubouchi T."/>
            <person name="Morono Y."/>
            <person name="Uchiyama I."/>
            <person name="Ito T."/>
            <person name="Fujiyama A."/>
            <person name="Inagaki F."/>
            <person name="Takami H."/>
        </authorList>
    </citation>
    <scope>NUCLEOTIDE SEQUENCE</scope>
    <source>
        <strain evidence="2">Expedition CK06-06</strain>
    </source>
</reference>
<feature type="region of interest" description="Disordered" evidence="1">
    <location>
        <begin position="189"/>
        <end position="209"/>
    </location>
</feature>
<evidence type="ECO:0000256" key="1">
    <source>
        <dbReference type="SAM" id="MobiDB-lite"/>
    </source>
</evidence>
<organism evidence="2">
    <name type="scientific">marine sediment metagenome</name>
    <dbReference type="NCBI Taxonomy" id="412755"/>
    <lineage>
        <taxon>unclassified sequences</taxon>
        <taxon>metagenomes</taxon>
        <taxon>ecological metagenomes</taxon>
    </lineage>
</organism>
<sequence>MALVKYGGGIIQMSGSMAGNTFARNRYCNYVRARTKPINPNTDRQGLVRGYMASASHYWSNTLTPAQRNAWNEYASNVQVTNKLGESIFLSGFNMFCRSYTAEMNAGLNIVPNAPALFTLPDTDPTISATGVGTTDIISVAFDDTMDWVDEDGAALLSYTGQPKSAGVSFFDGPWRYMAKILGDAITAPTTPADQDSPWDISADQKIYT</sequence>